<dbReference type="InterPro" id="IPR037069">
    <property type="entry name" value="AcylCoA_DH/ox_N_sf"/>
</dbReference>
<comment type="pathway">
    <text evidence="2">Amino-acid degradation; L-valine degradation.</text>
</comment>
<geneLocation type="plasmid" evidence="13">
    <name>pboct1</name>
</geneLocation>
<dbReference type="InterPro" id="IPR036250">
    <property type="entry name" value="AcylCo_DH-like_C"/>
</dbReference>
<evidence type="ECO:0000256" key="3">
    <source>
        <dbReference type="ARBA" id="ARBA00009347"/>
    </source>
</evidence>
<dbReference type="SUPFAM" id="SSF47203">
    <property type="entry name" value="Acyl-CoA dehydrogenase C-terminal domain-like"/>
    <property type="match status" value="1"/>
</dbReference>
<keyword evidence="6 8" id="KW-0274">FAD</keyword>
<feature type="domain" description="Acyl-CoA dehydrogenase/oxidase C-terminal" evidence="9">
    <location>
        <begin position="227"/>
        <end position="375"/>
    </location>
</feature>
<protein>
    <submittedName>
        <fullName evidence="12">Acyl-CoA dehydrogenase</fullName>
    </submittedName>
</protein>
<evidence type="ECO:0000256" key="4">
    <source>
        <dbReference type="ARBA" id="ARBA00022456"/>
    </source>
</evidence>
<keyword evidence="5 8" id="KW-0285">Flavoprotein</keyword>
<keyword evidence="12" id="KW-0614">Plasmid</keyword>
<name>A0A856MSK8_9CYAN</name>
<dbReference type="RefSeq" id="WP_169264160.1">
    <property type="nucleotide sequence ID" value="NZ_CAWOXK010000002.1"/>
</dbReference>
<dbReference type="InterPro" id="IPR046373">
    <property type="entry name" value="Acyl-CoA_Oxase/DH_mid-dom_sf"/>
</dbReference>
<dbReference type="FunFam" id="2.40.110.10:FF:000001">
    <property type="entry name" value="Acyl-CoA dehydrogenase, mitochondrial"/>
    <property type="match status" value="1"/>
</dbReference>
<dbReference type="InterPro" id="IPR006091">
    <property type="entry name" value="Acyl-CoA_Oxase/DH_mid-dom"/>
</dbReference>
<evidence type="ECO:0000256" key="8">
    <source>
        <dbReference type="RuleBase" id="RU362125"/>
    </source>
</evidence>
<evidence type="ECO:0000313" key="13">
    <source>
        <dbReference type="Proteomes" id="UP000503129"/>
    </source>
</evidence>
<feature type="domain" description="Acyl-CoA oxidase/dehydrogenase middle" evidence="10">
    <location>
        <begin position="121"/>
        <end position="215"/>
    </location>
</feature>
<dbReference type="PROSITE" id="PS00073">
    <property type="entry name" value="ACYL_COA_DH_2"/>
    <property type="match status" value="1"/>
</dbReference>
<evidence type="ECO:0000259" key="11">
    <source>
        <dbReference type="Pfam" id="PF02771"/>
    </source>
</evidence>
<dbReference type="GO" id="GO:0009083">
    <property type="term" value="P:branched-chain amino acid catabolic process"/>
    <property type="evidence" value="ECO:0007669"/>
    <property type="project" value="UniProtKB-KW"/>
</dbReference>
<keyword evidence="7 8" id="KW-0560">Oxidoreductase</keyword>
<evidence type="ECO:0000259" key="10">
    <source>
        <dbReference type="Pfam" id="PF02770"/>
    </source>
</evidence>
<evidence type="ECO:0000256" key="7">
    <source>
        <dbReference type="ARBA" id="ARBA00023002"/>
    </source>
</evidence>
<dbReference type="Pfam" id="PF02771">
    <property type="entry name" value="Acyl-CoA_dh_N"/>
    <property type="match status" value="1"/>
</dbReference>
<gene>
    <name evidence="12" type="ORF">DP114_33460</name>
</gene>
<evidence type="ECO:0000256" key="5">
    <source>
        <dbReference type="ARBA" id="ARBA00022630"/>
    </source>
</evidence>
<dbReference type="InterPro" id="IPR009075">
    <property type="entry name" value="AcylCo_DH/oxidase_C"/>
</dbReference>
<dbReference type="GO" id="GO:0003995">
    <property type="term" value="F:acyl-CoA dehydrogenase activity"/>
    <property type="evidence" value="ECO:0007669"/>
    <property type="project" value="InterPro"/>
</dbReference>
<sequence>MDFSWTENQNELYAKVLALAKEKLNSSAKEPEMAQNLWHLCGELGILGLCVPKRYGGMGLDALTTTRVIEAYGRGCEDMGFVFATLAHLFACTMPILEYGTELLKEAILPQLCSGEWKGANAITEKEAGSDVFALRTKAVRDGKSYVLTGHKIYVTNAPLADVFVVYASTNPTHGYLGITAFIVEKNTPGVIVGKPFSKMGLDSTFASSVYFKDCHVPEGNKLGNEGQGAQVFQSSMQWERACLFAAYVGMMERQLEQTIGYTRSRRQFGRAISKNQAISHRIADMKLRLESARLLLYRACWLFDQGKNPVLDVSMSKLAISEAAIQSSLDAIQIHGGIGFLTEFGIERGLRDAIPSTIFSGTSEMQRELIARELGL</sequence>
<organism evidence="12 13">
    <name type="scientific">Brasilonema sennae CENA114</name>
    <dbReference type="NCBI Taxonomy" id="415709"/>
    <lineage>
        <taxon>Bacteria</taxon>
        <taxon>Bacillati</taxon>
        <taxon>Cyanobacteriota</taxon>
        <taxon>Cyanophyceae</taxon>
        <taxon>Nostocales</taxon>
        <taxon>Scytonemataceae</taxon>
        <taxon>Brasilonema</taxon>
        <taxon>Bromeliae group (in: Brasilonema)</taxon>
    </lineage>
</organism>
<dbReference type="Gene3D" id="2.40.110.10">
    <property type="entry name" value="Butyryl-CoA Dehydrogenase, subunit A, domain 2"/>
    <property type="match status" value="1"/>
</dbReference>
<dbReference type="InterPro" id="IPR006089">
    <property type="entry name" value="Acyl-CoA_DH_CS"/>
</dbReference>
<dbReference type="InterPro" id="IPR009100">
    <property type="entry name" value="AcylCoA_DH/oxidase_NM_dom_sf"/>
</dbReference>
<proteinExistence type="inferred from homology"/>
<dbReference type="GO" id="GO:0050660">
    <property type="term" value="F:flavin adenine dinucleotide binding"/>
    <property type="evidence" value="ECO:0007669"/>
    <property type="project" value="InterPro"/>
</dbReference>
<evidence type="ECO:0000256" key="6">
    <source>
        <dbReference type="ARBA" id="ARBA00022827"/>
    </source>
</evidence>
<evidence type="ECO:0000259" key="9">
    <source>
        <dbReference type="Pfam" id="PF00441"/>
    </source>
</evidence>
<keyword evidence="13" id="KW-1185">Reference proteome</keyword>
<keyword evidence="4" id="KW-0101">Branched-chain amino acid catabolism</keyword>
<dbReference type="KEGG" id="bsen:DP114_33460"/>
<dbReference type="Gene3D" id="1.20.140.10">
    <property type="entry name" value="Butyryl-CoA Dehydrogenase, subunit A, domain 3"/>
    <property type="match status" value="1"/>
</dbReference>
<dbReference type="FunFam" id="1.20.140.10:FF:000001">
    <property type="entry name" value="Acyl-CoA dehydrogenase"/>
    <property type="match status" value="1"/>
</dbReference>
<dbReference type="Pfam" id="PF00441">
    <property type="entry name" value="Acyl-CoA_dh_1"/>
    <property type="match status" value="1"/>
</dbReference>
<dbReference type="Proteomes" id="UP000503129">
    <property type="component" value="Plasmid pBOCT1"/>
</dbReference>
<dbReference type="PANTHER" id="PTHR43884:SF12">
    <property type="entry name" value="ISOVALERYL-COA DEHYDROGENASE, MITOCHONDRIAL-RELATED"/>
    <property type="match status" value="1"/>
</dbReference>
<dbReference type="PROSITE" id="PS00072">
    <property type="entry name" value="ACYL_COA_DH_1"/>
    <property type="match status" value="1"/>
</dbReference>
<dbReference type="Gene3D" id="1.10.540.10">
    <property type="entry name" value="Acyl-CoA dehydrogenase/oxidase, N-terminal domain"/>
    <property type="match status" value="1"/>
</dbReference>
<accession>A0A856MSK8</accession>
<dbReference type="EMBL" id="CP030119">
    <property type="protein sequence ID" value="QDL12661.1"/>
    <property type="molecule type" value="Genomic_DNA"/>
</dbReference>
<dbReference type="PIRSF" id="PIRSF016578">
    <property type="entry name" value="HsaA"/>
    <property type="match status" value="1"/>
</dbReference>
<dbReference type="AlphaFoldDB" id="A0A856MSK8"/>
<dbReference type="InterPro" id="IPR013786">
    <property type="entry name" value="AcylCoA_DH/ox_N"/>
</dbReference>
<dbReference type="Pfam" id="PF02770">
    <property type="entry name" value="Acyl-CoA_dh_M"/>
    <property type="match status" value="1"/>
</dbReference>
<dbReference type="SUPFAM" id="SSF56645">
    <property type="entry name" value="Acyl-CoA dehydrogenase NM domain-like"/>
    <property type="match status" value="1"/>
</dbReference>
<evidence type="ECO:0000313" key="12">
    <source>
        <dbReference type="EMBL" id="QDL12661.1"/>
    </source>
</evidence>
<evidence type="ECO:0000256" key="2">
    <source>
        <dbReference type="ARBA" id="ARBA00005109"/>
    </source>
</evidence>
<comment type="similarity">
    <text evidence="3 8">Belongs to the acyl-CoA dehydrogenase family.</text>
</comment>
<feature type="domain" description="Acyl-CoA dehydrogenase/oxidase N-terminal" evidence="11">
    <location>
        <begin position="6"/>
        <end position="116"/>
    </location>
</feature>
<reference evidence="12 13" key="1">
    <citation type="submission" date="2018-06" db="EMBL/GenBank/DDBJ databases">
        <title>Comparative genomics of Brasilonema spp. strains.</title>
        <authorList>
            <person name="Alvarenga D.O."/>
            <person name="Fiore M.F."/>
            <person name="Varani A.M."/>
        </authorList>
    </citation>
    <scope>NUCLEOTIDE SEQUENCE [LARGE SCALE GENOMIC DNA]</scope>
    <source>
        <strain evidence="12 13">CENA114</strain>
        <plasmid evidence="13">pboct1</plasmid>
    </source>
</reference>
<comment type="cofactor">
    <cofactor evidence="1 8">
        <name>FAD</name>
        <dbReference type="ChEBI" id="CHEBI:57692"/>
    </cofactor>
</comment>
<dbReference type="PANTHER" id="PTHR43884">
    <property type="entry name" value="ACYL-COA DEHYDROGENASE"/>
    <property type="match status" value="1"/>
</dbReference>
<evidence type="ECO:0000256" key="1">
    <source>
        <dbReference type="ARBA" id="ARBA00001974"/>
    </source>
</evidence>